<feature type="binding site" evidence="8">
    <location>
        <begin position="189"/>
        <end position="194"/>
    </location>
    <ligand>
        <name>NADP(+)</name>
        <dbReference type="ChEBI" id="CHEBI:58349"/>
    </ligand>
</feature>
<accession>A0ABV6DIZ9</accession>
<dbReference type="GO" id="GO:0008883">
    <property type="term" value="F:glutamyl-tRNA reductase activity"/>
    <property type="evidence" value="ECO:0007669"/>
    <property type="project" value="UniProtKB-EC"/>
</dbReference>
<feature type="region of interest" description="Disordered" evidence="10">
    <location>
        <begin position="428"/>
        <end position="473"/>
    </location>
</feature>
<comment type="pathway">
    <text evidence="1 8 9">Porphyrin-containing compound metabolism; protoporphyrin-IX biosynthesis; 5-aminolevulinate from L-glutamyl-tRNA(Glu): step 1/2.</text>
</comment>
<dbReference type="InterPro" id="IPR018214">
    <property type="entry name" value="GluRdtase_CS"/>
</dbReference>
<comment type="subunit">
    <text evidence="8">Homodimer.</text>
</comment>
<evidence type="ECO:0000313" key="14">
    <source>
        <dbReference type="EMBL" id="MFC0212629.1"/>
    </source>
</evidence>
<evidence type="ECO:0000313" key="15">
    <source>
        <dbReference type="Proteomes" id="UP001589776"/>
    </source>
</evidence>
<dbReference type="SUPFAM" id="SSF69742">
    <property type="entry name" value="Glutamyl tRNA-reductase catalytic, N-terminal domain"/>
    <property type="match status" value="1"/>
</dbReference>
<keyword evidence="4 8" id="KW-0521">NADP</keyword>
<dbReference type="Proteomes" id="UP001589776">
    <property type="component" value="Unassembled WGS sequence"/>
</dbReference>
<comment type="function">
    <text evidence="8">Catalyzes the NADPH-dependent reduction of glutamyl-tRNA(Glu) to glutamate 1-semialdehyde (GSA).</text>
</comment>
<evidence type="ECO:0000256" key="1">
    <source>
        <dbReference type="ARBA" id="ARBA00005059"/>
    </source>
</evidence>
<dbReference type="CDD" id="cd05213">
    <property type="entry name" value="NAD_bind_Glutamyl_tRNA_reduct"/>
    <property type="match status" value="1"/>
</dbReference>
<name>A0ABV6DIZ9_9BACL</name>
<feature type="binding site" evidence="8">
    <location>
        <begin position="114"/>
        <end position="116"/>
    </location>
    <ligand>
        <name>substrate</name>
    </ligand>
</feature>
<dbReference type="Gene3D" id="3.40.50.720">
    <property type="entry name" value="NAD(P)-binding Rossmann-like Domain"/>
    <property type="match status" value="1"/>
</dbReference>
<feature type="binding site" evidence="8">
    <location>
        <position position="109"/>
    </location>
    <ligand>
        <name>substrate</name>
    </ligand>
</feature>
<dbReference type="InterPro" id="IPR015895">
    <property type="entry name" value="4pyrrol_synth_GluRdtase_N"/>
</dbReference>
<evidence type="ECO:0000256" key="7">
    <source>
        <dbReference type="ARBA" id="ARBA00047464"/>
    </source>
</evidence>
<dbReference type="HAMAP" id="MF_00087">
    <property type="entry name" value="Glu_tRNA_reductase"/>
    <property type="match status" value="1"/>
</dbReference>
<dbReference type="Pfam" id="PF00745">
    <property type="entry name" value="GlutR_dimer"/>
    <property type="match status" value="1"/>
</dbReference>
<feature type="domain" description="Tetrapyrrole biosynthesis glutamyl-tRNA reductase dimerisation" evidence="11">
    <location>
        <begin position="320"/>
        <end position="419"/>
    </location>
</feature>
<evidence type="ECO:0000256" key="8">
    <source>
        <dbReference type="HAMAP-Rule" id="MF_00087"/>
    </source>
</evidence>
<feature type="binding site" evidence="8">
    <location>
        <position position="120"/>
    </location>
    <ligand>
        <name>substrate</name>
    </ligand>
</feature>
<evidence type="ECO:0000256" key="10">
    <source>
        <dbReference type="SAM" id="MobiDB-lite"/>
    </source>
</evidence>
<feature type="binding site" evidence="8">
    <location>
        <begin position="49"/>
        <end position="52"/>
    </location>
    <ligand>
        <name>substrate</name>
    </ligand>
</feature>
<evidence type="ECO:0000256" key="2">
    <source>
        <dbReference type="ARBA" id="ARBA00005916"/>
    </source>
</evidence>
<keyword evidence="6 8" id="KW-0627">Porphyrin biosynthesis</keyword>
<comment type="miscellaneous">
    <text evidence="8">During catalysis, the active site Cys acts as a nucleophile attacking the alpha-carbonyl group of tRNA-bound glutamate with the formation of a thioester intermediate between enzyme and glutamate, and the concomitant release of tRNA(Glu). The thioester intermediate is finally reduced by direct hydride transfer from NADPH, to form the product GSA.</text>
</comment>
<dbReference type="InterPro" id="IPR000343">
    <property type="entry name" value="4pyrrol_synth_GluRdtase"/>
</dbReference>
<feature type="compositionally biased region" description="Basic and acidic residues" evidence="10">
    <location>
        <begin position="428"/>
        <end position="447"/>
    </location>
</feature>
<feature type="site" description="Important for activity" evidence="8">
    <location>
        <position position="99"/>
    </location>
</feature>
<feature type="domain" description="Quinate/shikimate 5-dehydrogenase/glutamyl-tRNA reductase" evidence="12">
    <location>
        <begin position="171"/>
        <end position="306"/>
    </location>
</feature>
<dbReference type="InterPro" id="IPR036453">
    <property type="entry name" value="GluRdtase_dimer_dom_sf"/>
</dbReference>
<feature type="active site" description="Nucleophile" evidence="8">
    <location>
        <position position="50"/>
    </location>
</feature>
<evidence type="ECO:0000259" key="12">
    <source>
        <dbReference type="Pfam" id="PF01488"/>
    </source>
</evidence>
<dbReference type="InterPro" id="IPR036343">
    <property type="entry name" value="GluRdtase_N_sf"/>
</dbReference>
<dbReference type="EMBL" id="JBHLWN010000031">
    <property type="protein sequence ID" value="MFC0212629.1"/>
    <property type="molecule type" value="Genomic_DNA"/>
</dbReference>
<comment type="caution">
    <text evidence="14">The sequence shown here is derived from an EMBL/GenBank/DDBJ whole genome shotgun (WGS) entry which is preliminary data.</text>
</comment>
<evidence type="ECO:0000259" key="13">
    <source>
        <dbReference type="Pfam" id="PF05201"/>
    </source>
</evidence>
<evidence type="ECO:0000256" key="9">
    <source>
        <dbReference type="RuleBase" id="RU000584"/>
    </source>
</evidence>
<dbReference type="SUPFAM" id="SSF51735">
    <property type="entry name" value="NAD(P)-binding Rossmann-fold domains"/>
    <property type="match status" value="1"/>
</dbReference>
<comment type="catalytic activity">
    <reaction evidence="7 8 9">
        <text>(S)-4-amino-5-oxopentanoate + tRNA(Glu) + NADP(+) = L-glutamyl-tRNA(Glu) + NADPH + H(+)</text>
        <dbReference type="Rhea" id="RHEA:12344"/>
        <dbReference type="Rhea" id="RHEA-COMP:9663"/>
        <dbReference type="Rhea" id="RHEA-COMP:9680"/>
        <dbReference type="ChEBI" id="CHEBI:15378"/>
        <dbReference type="ChEBI" id="CHEBI:57501"/>
        <dbReference type="ChEBI" id="CHEBI:57783"/>
        <dbReference type="ChEBI" id="CHEBI:58349"/>
        <dbReference type="ChEBI" id="CHEBI:78442"/>
        <dbReference type="ChEBI" id="CHEBI:78520"/>
        <dbReference type="EC" id="1.2.1.70"/>
    </reaction>
</comment>
<comment type="similarity">
    <text evidence="2 8 9">Belongs to the glutamyl-tRNA reductase family.</text>
</comment>
<proteinExistence type="inferred from homology"/>
<evidence type="ECO:0000259" key="11">
    <source>
        <dbReference type="Pfam" id="PF00745"/>
    </source>
</evidence>
<keyword evidence="5 8" id="KW-0560">Oxidoreductase</keyword>
<gene>
    <name evidence="8 14" type="primary">hemA</name>
    <name evidence="14" type="ORF">ACFFK0_09145</name>
</gene>
<sequence>MHFVVVGLNYRTAPVEIRERFAIEQQDLPRALAELNNIKSILESVIVATCNRTELYVVTDRAHLCGHYIPAFLEQWFGIPKQDFAKHLYTYEDQQAVEHLFRVTCGLDSMVIGETQILGQVRDAFLLAQQQKTTGTMFNNLFKQAVTLAKKAHSETGIADNPVSVSYAAVELGKRIFGSYHGKTVAILGAGKMSELTVKHLYANGASKVLVLNRTFEKAKELAGKFDGVPCRMEELQDRLVEADIVISSTGATDYVVTKEQLAPVLQKRKSRPLFMMDIAVPRDLDPRLGELSNVFLYDIDDLEAIVDNHLAERRKEAVKIEKMIETELLVFEQWTKTLGVAPVIQALQAKASLIHEETMDSLEKKLPDLDERELKVIRKLTKSIVNQMLRDPIVRIKEMAADRHGDEALDVFTKIFALEELLADQKAAEKQAPRRKEQPDQAERLESASGASPAEDGAPVFGFAPVQAFNQS</sequence>
<evidence type="ECO:0000256" key="3">
    <source>
        <dbReference type="ARBA" id="ARBA00012970"/>
    </source>
</evidence>
<dbReference type="NCBIfam" id="TIGR01035">
    <property type="entry name" value="hemA"/>
    <property type="match status" value="1"/>
</dbReference>
<dbReference type="Gene3D" id="3.30.460.30">
    <property type="entry name" value="Glutamyl-tRNA reductase, N-terminal domain"/>
    <property type="match status" value="1"/>
</dbReference>
<reference evidence="14 15" key="1">
    <citation type="submission" date="2024-09" db="EMBL/GenBank/DDBJ databases">
        <authorList>
            <person name="Sun Q."/>
            <person name="Mori K."/>
        </authorList>
    </citation>
    <scope>NUCLEOTIDE SEQUENCE [LARGE SCALE GENOMIC DNA]</scope>
    <source>
        <strain evidence="14 15">CCM 7759</strain>
    </source>
</reference>
<dbReference type="PANTHER" id="PTHR43013">
    <property type="entry name" value="GLUTAMYL-TRNA REDUCTASE"/>
    <property type="match status" value="1"/>
</dbReference>
<dbReference type="InterPro" id="IPR006151">
    <property type="entry name" value="Shikm_DH/Glu-tRNA_Rdtase"/>
</dbReference>
<dbReference type="PROSITE" id="PS00747">
    <property type="entry name" value="GLUTR"/>
    <property type="match status" value="1"/>
</dbReference>
<dbReference type="InterPro" id="IPR036291">
    <property type="entry name" value="NAD(P)-bd_dom_sf"/>
</dbReference>
<dbReference type="NCBIfam" id="NF000744">
    <property type="entry name" value="PRK00045.1-3"/>
    <property type="match status" value="1"/>
</dbReference>
<dbReference type="InterPro" id="IPR015896">
    <property type="entry name" value="4pyrrol_synth_GluRdtase_dimer"/>
</dbReference>
<dbReference type="Pfam" id="PF01488">
    <property type="entry name" value="Shikimate_DH"/>
    <property type="match status" value="1"/>
</dbReference>
<dbReference type="RefSeq" id="WP_377469828.1">
    <property type="nucleotide sequence ID" value="NZ_JBHLWN010000031.1"/>
</dbReference>
<keyword evidence="15" id="KW-1185">Reference proteome</keyword>
<organism evidence="14 15">
    <name type="scientific">Paenibacillus chartarius</name>
    <dbReference type="NCBI Taxonomy" id="747481"/>
    <lineage>
        <taxon>Bacteria</taxon>
        <taxon>Bacillati</taxon>
        <taxon>Bacillota</taxon>
        <taxon>Bacilli</taxon>
        <taxon>Bacillales</taxon>
        <taxon>Paenibacillaceae</taxon>
        <taxon>Paenibacillus</taxon>
    </lineage>
</organism>
<feature type="domain" description="Glutamyl-tRNA reductase N-terminal" evidence="13">
    <location>
        <begin position="6"/>
        <end position="156"/>
    </location>
</feature>
<evidence type="ECO:0000256" key="5">
    <source>
        <dbReference type="ARBA" id="ARBA00023002"/>
    </source>
</evidence>
<dbReference type="PANTHER" id="PTHR43013:SF1">
    <property type="entry name" value="GLUTAMYL-TRNA REDUCTASE"/>
    <property type="match status" value="1"/>
</dbReference>
<comment type="domain">
    <text evidence="8">Possesses an unusual extended V-shaped dimeric structure with each monomer consisting of three distinct domains arranged along a curved 'spinal' alpha-helix. The N-terminal catalytic domain specifically recognizes the glutamate moiety of the substrate. The second domain is the NADPH-binding domain, and the third C-terminal domain is responsible for dimerization.</text>
</comment>
<protein>
    <recommendedName>
        <fullName evidence="3 8">Glutamyl-tRNA reductase</fullName>
        <shortName evidence="8">GluTR</shortName>
        <ecNumber evidence="3 8">1.2.1.70</ecNumber>
    </recommendedName>
</protein>
<dbReference type="Pfam" id="PF05201">
    <property type="entry name" value="GlutR_N"/>
    <property type="match status" value="1"/>
</dbReference>
<dbReference type="PIRSF" id="PIRSF000445">
    <property type="entry name" value="4pyrrol_synth_GluRdtase"/>
    <property type="match status" value="1"/>
</dbReference>
<evidence type="ECO:0000256" key="4">
    <source>
        <dbReference type="ARBA" id="ARBA00022857"/>
    </source>
</evidence>
<evidence type="ECO:0000256" key="6">
    <source>
        <dbReference type="ARBA" id="ARBA00023244"/>
    </source>
</evidence>
<dbReference type="EC" id="1.2.1.70" evidence="3 8"/>
<dbReference type="SUPFAM" id="SSF69075">
    <property type="entry name" value="Glutamyl tRNA-reductase dimerization domain"/>
    <property type="match status" value="1"/>
</dbReference>